<keyword evidence="3" id="KW-0472">Membrane</keyword>
<feature type="region of interest" description="Disordered" evidence="2">
    <location>
        <begin position="250"/>
        <end position="275"/>
    </location>
</feature>
<proteinExistence type="predicted"/>
<dbReference type="PANTHER" id="PTHR36143:SF4">
    <property type="entry name" value="OS08G0177500 PROTEIN"/>
    <property type="match status" value="1"/>
</dbReference>
<name>A0A2C9US76_MANES</name>
<keyword evidence="3" id="KW-1133">Transmembrane helix</keyword>
<feature type="compositionally biased region" description="Basic residues" evidence="2">
    <location>
        <begin position="357"/>
        <end position="373"/>
    </location>
</feature>
<feature type="region of interest" description="Disordered" evidence="2">
    <location>
        <begin position="549"/>
        <end position="590"/>
    </location>
</feature>
<evidence type="ECO:0000313" key="5">
    <source>
        <dbReference type="Proteomes" id="UP000091857"/>
    </source>
</evidence>
<feature type="transmembrane region" description="Helical" evidence="3">
    <location>
        <begin position="20"/>
        <end position="37"/>
    </location>
</feature>
<gene>
    <name evidence="4" type="ORF">MANES_13G151000v8</name>
</gene>
<feature type="region of interest" description="Disordered" evidence="2">
    <location>
        <begin position="170"/>
        <end position="210"/>
    </location>
</feature>
<dbReference type="OrthoDB" id="656845at2759"/>
<feature type="region of interest" description="Disordered" evidence="2">
    <location>
        <begin position="310"/>
        <end position="420"/>
    </location>
</feature>
<evidence type="ECO:0000256" key="3">
    <source>
        <dbReference type="SAM" id="Phobius"/>
    </source>
</evidence>
<dbReference type="OMA" id="HEAINMQ"/>
<dbReference type="Gramene" id="Manes.13G151000.1.v8.1">
    <property type="protein sequence ID" value="Manes.13G151000.1.v8.1.CDS"/>
    <property type="gene ID" value="Manes.13G151000.v8.1"/>
</dbReference>
<evidence type="ECO:0000313" key="4">
    <source>
        <dbReference type="EMBL" id="OAY34113.1"/>
    </source>
</evidence>
<protein>
    <submittedName>
        <fullName evidence="4">Uncharacterized protein</fullName>
    </submittedName>
</protein>
<feature type="coiled-coil region" evidence="1">
    <location>
        <begin position="60"/>
        <end position="164"/>
    </location>
</feature>
<dbReference type="STRING" id="3983.A0A2C9US76"/>
<keyword evidence="1" id="KW-0175">Coiled coil</keyword>
<feature type="compositionally biased region" description="Basic and acidic residues" evidence="2">
    <location>
        <begin position="374"/>
        <end position="387"/>
    </location>
</feature>
<reference evidence="5" key="1">
    <citation type="journal article" date="2016" name="Nat. Biotechnol.">
        <title>Sequencing wild and cultivated cassava and related species reveals extensive interspecific hybridization and genetic diversity.</title>
        <authorList>
            <person name="Bredeson J.V."/>
            <person name="Lyons J.B."/>
            <person name="Prochnik S.E."/>
            <person name="Wu G.A."/>
            <person name="Ha C.M."/>
            <person name="Edsinger-Gonzales E."/>
            <person name="Grimwood J."/>
            <person name="Schmutz J."/>
            <person name="Rabbi I.Y."/>
            <person name="Egesi C."/>
            <person name="Nauluvula P."/>
            <person name="Lebot V."/>
            <person name="Ndunguru J."/>
            <person name="Mkamilo G."/>
            <person name="Bart R.S."/>
            <person name="Setter T.L."/>
            <person name="Gleadow R.M."/>
            <person name="Kulakow P."/>
            <person name="Ferguson M.E."/>
            <person name="Rounsley S."/>
            <person name="Rokhsar D.S."/>
        </authorList>
    </citation>
    <scope>NUCLEOTIDE SEQUENCE [LARGE SCALE GENOMIC DNA]</scope>
    <source>
        <strain evidence="5">cv. AM560-2</strain>
    </source>
</reference>
<evidence type="ECO:0000256" key="2">
    <source>
        <dbReference type="SAM" id="MobiDB-lite"/>
    </source>
</evidence>
<feature type="compositionally biased region" description="Polar residues" evidence="2">
    <location>
        <begin position="261"/>
        <end position="275"/>
    </location>
</feature>
<comment type="caution">
    <text evidence="4">The sequence shown here is derived from an EMBL/GenBank/DDBJ whole genome shotgun (WGS) entry which is preliminary data.</text>
</comment>
<dbReference type="PANTHER" id="PTHR36143">
    <property type="entry name" value="OS08G0177500 PROTEIN"/>
    <property type="match status" value="1"/>
</dbReference>
<evidence type="ECO:0000256" key="1">
    <source>
        <dbReference type="SAM" id="Coils"/>
    </source>
</evidence>
<keyword evidence="5" id="KW-1185">Reference proteome</keyword>
<feature type="compositionally biased region" description="Basic and acidic residues" evidence="2">
    <location>
        <begin position="310"/>
        <end position="336"/>
    </location>
</feature>
<keyword evidence="3" id="KW-0812">Transmembrane</keyword>
<accession>A0A2C9US76</accession>
<feature type="compositionally biased region" description="Polar residues" evidence="2">
    <location>
        <begin position="403"/>
        <end position="413"/>
    </location>
</feature>
<dbReference type="Proteomes" id="UP000091857">
    <property type="component" value="Chromosome 13"/>
</dbReference>
<feature type="compositionally biased region" description="Polar residues" evidence="2">
    <location>
        <begin position="347"/>
        <end position="356"/>
    </location>
</feature>
<dbReference type="AlphaFoldDB" id="A0A2C9US76"/>
<sequence>MAMGGSHKGNTGGNRGKPYGLMLLLAFGAALLGVMVIHKLRERRIFNLLVKEKDRELLSLQLLLQKEREYNKEMKRKTEEMKAKMYSLSAQAMESNRRIVEMQSTIDSLKDEQKIMESALEEKQKEIKLQRETNIDPEKENQQMIALMESLKQKETEIEDLKRRYENPTKILSVSTDDPSNPQTNLNVTPNYSNGENSLTGNRSDDTSTTLVNSENTARLENRIESKAVIVDRREESIEQLTTVENSAEGLRNEGAVDVSHGNSKGNSQDNGVSVAGQENNIANATEGIASLVGKVSQVENTDNDMKLADEEKHKVARDEQLGLKSSQQEEDRDQGTFKGGVKLELTDNTRSSSSRAKGKHAKGKRWRMLARNRKLENNRNYERNEDQSQTTRRFSHHDQGGQLDTQATASNEGRTDSERVMSRNNLLEVIKADDLSNAKLLEPRKFEESENLNVKPVIDDPNDQLEKVHGMWKRPHVTQGGQLLTNESFHKNARDIRSKDKKERLDEVQQYEGQEISGIEESRNNRNMSMQNGAETINAALSHERTGEMVTPEIDRQPGAGTGDFYKESDSDFDEDKREYKEETDESEF</sequence>
<organism evidence="4 5">
    <name type="scientific">Manihot esculenta</name>
    <name type="common">Cassava</name>
    <name type="synonym">Jatropha manihot</name>
    <dbReference type="NCBI Taxonomy" id="3983"/>
    <lineage>
        <taxon>Eukaryota</taxon>
        <taxon>Viridiplantae</taxon>
        <taxon>Streptophyta</taxon>
        <taxon>Embryophyta</taxon>
        <taxon>Tracheophyta</taxon>
        <taxon>Spermatophyta</taxon>
        <taxon>Magnoliopsida</taxon>
        <taxon>eudicotyledons</taxon>
        <taxon>Gunneridae</taxon>
        <taxon>Pentapetalae</taxon>
        <taxon>rosids</taxon>
        <taxon>fabids</taxon>
        <taxon>Malpighiales</taxon>
        <taxon>Euphorbiaceae</taxon>
        <taxon>Crotonoideae</taxon>
        <taxon>Manihoteae</taxon>
        <taxon>Manihot</taxon>
    </lineage>
</organism>
<feature type="compositionally biased region" description="Basic and acidic residues" evidence="2">
    <location>
        <begin position="566"/>
        <end position="582"/>
    </location>
</feature>
<dbReference type="EMBL" id="CM004399">
    <property type="protein sequence ID" value="OAY34113.1"/>
    <property type="molecule type" value="Genomic_DNA"/>
</dbReference>